<reference evidence="2 3" key="1">
    <citation type="submission" date="2024-01" db="EMBL/GenBank/DDBJ databases">
        <title>Comparative genomics of Cryptococcus and Kwoniella reveals pathogenesis evolution and contrasting modes of karyotype evolution via chromosome fusion or intercentromeric recombination.</title>
        <authorList>
            <person name="Coelho M.A."/>
            <person name="David-Palma M."/>
            <person name="Shea T."/>
            <person name="Bowers K."/>
            <person name="McGinley-Smith S."/>
            <person name="Mohammad A.W."/>
            <person name="Gnirke A."/>
            <person name="Yurkov A.M."/>
            <person name="Nowrousian M."/>
            <person name="Sun S."/>
            <person name="Cuomo C.A."/>
            <person name="Heitman J."/>
        </authorList>
    </citation>
    <scope>NUCLEOTIDE SEQUENCE [LARGE SCALE GENOMIC DNA]</scope>
    <source>
        <strain evidence="2">CBS 11374</strain>
    </source>
</reference>
<proteinExistence type="predicted"/>
<feature type="region of interest" description="Disordered" evidence="1">
    <location>
        <begin position="1"/>
        <end position="24"/>
    </location>
</feature>
<evidence type="ECO:0000256" key="1">
    <source>
        <dbReference type="SAM" id="MobiDB-lite"/>
    </source>
</evidence>
<evidence type="ECO:0008006" key="4">
    <source>
        <dbReference type="Google" id="ProtNLM"/>
    </source>
</evidence>
<dbReference type="GeneID" id="87953575"/>
<organism evidence="2 3">
    <name type="scientific">Kwoniella shivajii</name>
    <dbReference type="NCBI Taxonomy" id="564305"/>
    <lineage>
        <taxon>Eukaryota</taxon>
        <taxon>Fungi</taxon>
        <taxon>Dikarya</taxon>
        <taxon>Basidiomycota</taxon>
        <taxon>Agaricomycotina</taxon>
        <taxon>Tremellomycetes</taxon>
        <taxon>Tremellales</taxon>
        <taxon>Cryptococcaceae</taxon>
        <taxon>Kwoniella</taxon>
    </lineage>
</organism>
<sequence length="318" mass="35827">MSTENDITMNTDDAAPSSAPVSVGGSMIARSQSRDSFIFTASKNPTSITFKRPVTQLSSDSDLTKDLPLFGCPVTTIYLKQADTSATPAQDTCTDGSKRTEYTGDRHPYLHVSESACTVLVANKRVIDNLIQKYSSASKQLSAKSAEIDDTLSKLSEAKTIIENSIRDFRVFDDREFRKVLEEAKTKTESLLQATRVAYQEGRLSTRRAEVYENFAELDGQRRELRDSFGYHQGQKILCCSLGLTEESKSHAKEARYYNNQTKNVSKSKQWETVQREQELIAGEKWDDYKGLEKYLSQIGSYVYREGGWQDNGEQEGY</sequence>
<dbReference type="EMBL" id="CP141882">
    <property type="protein sequence ID" value="WRT64512.1"/>
    <property type="molecule type" value="Genomic_DNA"/>
</dbReference>
<accession>A0ABZ1CW50</accession>
<evidence type="ECO:0000313" key="3">
    <source>
        <dbReference type="Proteomes" id="UP001329825"/>
    </source>
</evidence>
<protein>
    <recommendedName>
        <fullName evidence="4">VPS37 C-terminal domain-containing protein</fullName>
    </recommendedName>
</protein>
<keyword evidence="3" id="KW-1185">Reference proteome</keyword>
<dbReference type="RefSeq" id="XP_062789252.1">
    <property type="nucleotide sequence ID" value="XM_062933201.1"/>
</dbReference>
<dbReference type="Proteomes" id="UP001329825">
    <property type="component" value="Chromosome 2"/>
</dbReference>
<feature type="compositionally biased region" description="Polar residues" evidence="1">
    <location>
        <begin position="1"/>
        <end position="11"/>
    </location>
</feature>
<evidence type="ECO:0000313" key="2">
    <source>
        <dbReference type="EMBL" id="WRT64512.1"/>
    </source>
</evidence>
<gene>
    <name evidence="2" type="ORF">IL334_001444</name>
</gene>
<name>A0ABZ1CW50_9TREE</name>